<keyword evidence="7" id="KW-0068">Autocatalytic cleavage</keyword>
<evidence type="ECO:0000256" key="12">
    <source>
        <dbReference type="SAM" id="MobiDB-lite"/>
    </source>
</evidence>
<evidence type="ECO:0000256" key="10">
    <source>
        <dbReference type="ARBA" id="ARBA00023125"/>
    </source>
</evidence>
<dbReference type="InterPro" id="IPR004860">
    <property type="entry name" value="LAGLIDADG_dom"/>
</dbReference>
<feature type="domain" description="MCM C-terminal AAA(+) ATPase" evidence="13">
    <location>
        <begin position="1385"/>
        <end position="1525"/>
    </location>
</feature>
<dbReference type="GO" id="GO:0016787">
    <property type="term" value="F:hydrolase activity"/>
    <property type="evidence" value="ECO:0007669"/>
    <property type="project" value="UniProtKB-KW"/>
</dbReference>
<dbReference type="SUPFAM" id="SSF52540">
    <property type="entry name" value="P-loop containing nucleoside triphosphate hydrolases"/>
    <property type="match status" value="2"/>
</dbReference>
<evidence type="ECO:0000259" key="14">
    <source>
        <dbReference type="PROSITE" id="PS50819"/>
    </source>
</evidence>
<dbReference type="CDD" id="cd00081">
    <property type="entry name" value="Hint"/>
    <property type="match status" value="4"/>
</dbReference>
<dbReference type="Gene3D" id="1.10.260.40">
    <property type="entry name" value="lambda repressor-like DNA-binding domains"/>
    <property type="match status" value="2"/>
</dbReference>
<dbReference type="Gene3D" id="2.40.50.140">
    <property type="entry name" value="Nucleic acid-binding proteins"/>
    <property type="match status" value="1"/>
</dbReference>
<dbReference type="InterPro" id="IPR031327">
    <property type="entry name" value="MCM"/>
</dbReference>
<dbReference type="Pfam" id="PF14890">
    <property type="entry name" value="Intein_splicing"/>
    <property type="match status" value="1"/>
</dbReference>
<feature type="domain" description="DOD-type homing endonuclease" evidence="14">
    <location>
        <begin position="476"/>
        <end position="616"/>
    </location>
</feature>
<dbReference type="Pfam" id="PF17207">
    <property type="entry name" value="MCM_OB"/>
    <property type="match status" value="1"/>
</dbReference>
<keyword evidence="8" id="KW-0067">ATP-binding</keyword>
<dbReference type="GO" id="GO:0005524">
    <property type="term" value="F:ATP binding"/>
    <property type="evidence" value="ECO:0007669"/>
    <property type="project" value="UniProtKB-KW"/>
</dbReference>
<dbReference type="Gene3D" id="3.10.28.10">
    <property type="entry name" value="Homing endonucleases"/>
    <property type="match status" value="2"/>
</dbReference>
<dbReference type="GO" id="GO:0017116">
    <property type="term" value="F:single-stranded DNA helicase activity"/>
    <property type="evidence" value="ECO:0007669"/>
    <property type="project" value="TreeGrafter"/>
</dbReference>
<dbReference type="FunFam" id="2.20.28.10:FF:000003">
    <property type="entry name" value="DNA helicase"/>
    <property type="match status" value="1"/>
</dbReference>
<feature type="region of interest" description="Disordered" evidence="12">
    <location>
        <begin position="1698"/>
        <end position="1717"/>
    </location>
</feature>
<dbReference type="InterPro" id="IPR027925">
    <property type="entry name" value="MCM_N"/>
</dbReference>
<dbReference type="InterPro" id="IPR003587">
    <property type="entry name" value="Hint_dom_N"/>
</dbReference>
<dbReference type="PRINTS" id="PR00379">
    <property type="entry name" value="INTEIN"/>
</dbReference>
<dbReference type="SMART" id="SM00530">
    <property type="entry name" value="HTH_XRE"/>
    <property type="match status" value="3"/>
</dbReference>
<keyword evidence="4" id="KW-0547">Nucleotide-binding</keyword>
<dbReference type="EMBL" id="RKLV01000005">
    <property type="protein sequence ID" value="MCX2819028.1"/>
    <property type="molecule type" value="Genomic_DNA"/>
</dbReference>
<dbReference type="Pfam" id="PF01381">
    <property type="entry name" value="HTH_3"/>
    <property type="match status" value="1"/>
</dbReference>
<feature type="domain" description="HTH cro/C1-type" evidence="15">
    <location>
        <begin position="742"/>
        <end position="778"/>
    </location>
</feature>
<dbReference type="GO" id="GO:0016539">
    <property type="term" value="P:intein-mediated protein splicing"/>
    <property type="evidence" value="ECO:0007669"/>
    <property type="project" value="InterPro"/>
</dbReference>
<dbReference type="NCBIfam" id="TIGR01445">
    <property type="entry name" value="intein_Nterm"/>
    <property type="match status" value="2"/>
</dbReference>
<protein>
    <recommendedName>
        <fullName evidence="2">DNA helicase</fullName>
        <ecNumber evidence="2">3.6.4.12</ecNumber>
    </recommendedName>
</protein>
<dbReference type="GO" id="GO:0003697">
    <property type="term" value="F:single-stranded DNA binding"/>
    <property type="evidence" value="ECO:0007669"/>
    <property type="project" value="TreeGrafter"/>
</dbReference>
<keyword evidence="9" id="KW-0651">Protein splicing</keyword>
<dbReference type="Proteomes" id="UP001149411">
    <property type="component" value="Unassembled WGS sequence"/>
</dbReference>
<feature type="coiled-coil region" evidence="11">
    <location>
        <begin position="710"/>
        <end position="737"/>
    </location>
</feature>
<evidence type="ECO:0000259" key="13">
    <source>
        <dbReference type="PROSITE" id="PS50051"/>
    </source>
</evidence>
<accession>A0A9Q4C4B6</accession>
<dbReference type="SUPFAM" id="SSF55608">
    <property type="entry name" value="Homing endonucleases"/>
    <property type="match status" value="3"/>
</dbReference>
<dbReference type="Pfam" id="PF14551">
    <property type="entry name" value="MCM_N"/>
    <property type="match status" value="1"/>
</dbReference>
<evidence type="ECO:0000256" key="7">
    <source>
        <dbReference type="ARBA" id="ARBA00022813"/>
    </source>
</evidence>
<dbReference type="InterPro" id="IPR033762">
    <property type="entry name" value="MCM_OB"/>
</dbReference>
<organism evidence="16 17">
    <name type="scientific">Halorutilus salinus</name>
    <dbReference type="NCBI Taxonomy" id="2487751"/>
    <lineage>
        <taxon>Archaea</taxon>
        <taxon>Methanobacteriati</taxon>
        <taxon>Methanobacteriota</taxon>
        <taxon>Stenosarchaea group</taxon>
        <taxon>Halobacteria</taxon>
        <taxon>Halorutilales</taxon>
        <taxon>Halorutilaceae</taxon>
        <taxon>Halorutilus</taxon>
    </lineage>
</organism>
<proteinExistence type="inferred from homology"/>
<dbReference type="PROSITE" id="PS50051">
    <property type="entry name" value="MCM_2"/>
    <property type="match status" value="2"/>
</dbReference>
<feature type="domain" description="DOD-type homing endonuclease" evidence="14">
    <location>
        <begin position="1102"/>
        <end position="1242"/>
    </location>
</feature>
<dbReference type="Gene3D" id="2.170.16.10">
    <property type="entry name" value="Hedgehog/Intein (Hint) domain"/>
    <property type="match status" value="3"/>
</dbReference>
<dbReference type="Pfam" id="PF14528">
    <property type="entry name" value="LAGLIDADG_3"/>
    <property type="match status" value="3"/>
</dbReference>
<feature type="domain" description="MCM C-terminal AAA(+) ATPase" evidence="13">
    <location>
        <begin position="267"/>
        <end position="323"/>
    </location>
</feature>
<dbReference type="NCBIfam" id="TIGR01443">
    <property type="entry name" value="intein_Cterm"/>
    <property type="match status" value="2"/>
</dbReference>
<reference evidence="16" key="1">
    <citation type="submission" date="2022-09" db="EMBL/GenBank/DDBJ databases">
        <title>Haloadaptaus new haloarchaeum isolated from saline soil.</title>
        <authorList>
            <person name="Duran-Viseras A."/>
            <person name="Sanchez-Porro C."/>
            <person name="Ventosa A."/>
        </authorList>
    </citation>
    <scope>NUCLEOTIDE SEQUENCE</scope>
    <source>
        <strain evidence="16">F3-133</strain>
    </source>
</reference>
<keyword evidence="3" id="KW-0235">DNA replication</keyword>
<dbReference type="GO" id="GO:0004519">
    <property type="term" value="F:endonuclease activity"/>
    <property type="evidence" value="ECO:0007669"/>
    <property type="project" value="InterPro"/>
</dbReference>
<dbReference type="PROSITE" id="PS50819">
    <property type="entry name" value="INTEIN_ENDONUCLEASE"/>
    <property type="match status" value="2"/>
</dbReference>
<dbReference type="SUPFAM" id="SSF50249">
    <property type="entry name" value="Nucleic acid-binding proteins"/>
    <property type="match status" value="1"/>
</dbReference>
<keyword evidence="17" id="KW-1185">Reference proteome</keyword>
<evidence type="ECO:0000256" key="9">
    <source>
        <dbReference type="ARBA" id="ARBA00023000"/>
    </source>
</evidence>
<dbReference type="SMART" id="SM00350">
    <property type="entry name" value="MCM"/>
    <property type="match status" value="1"/>
</dbReference>
<dbReference type="SUPFAM" id="SSF51294">
    <property type="entry name" value="Hedgehog/intein (Hint) domain"/>
    <property type="match status" value="2"/>
</dbReference>
<sequence>MATENVEAKERWEEFYRRYYKNDIGKIAQGEKTSLSVDYADVETYDPDLADDLVLHPDETVRAAENALGDFDIAADVSLESARVRFSGFYPKTGIRSIRSDDVNKIIAVEGIVRKATEVRPKVLEAAFECQRCGTLTTVEQTGQEFSDPHECRGCERQGPFRLLEDQSDFVDAQKLRVQESPEGLRGGQTPQKIDVNIEGDVTGEVSPGDRVTATGVLRATPDDGSTTFEVFIEGNNVEIEDQDFEDFEITEEDVEAIREIANSPNLYENIRESFAPSIYGYEKEKLAMILQLFAGVTKNLPDGTRIRGDMHILLVGDPGTGKCVSGDTRVTLADGRRVPIRRLVERNLDEPKPVDDGVYDEADFEVPSLNDDGSVGTARAGKVWKRDAPDRMYRIRTSRGRELEVTPSHPLFVRSGTGFEAKEAERLHEGEFVATPEMVPVDGSDRIDVGYRNSEANNAVRLELPDEWTPHLARLVGYVVGEGYVELRDNNTGYVSLTNNDREVIEDVRSAFDGLGLNYFEREPHDRKGAREVVCCSSEFVTFLSELEPDILRQSAEQSVPEAIQRAGSGIRKGFLRAYFEGEATVSRKEREIGVASMSRELLEDVRSLLLSFRVDSSLNSRDNGSYRLRVSGKDFVRYTEDIGFVTERKSERAEGFEGITENTNTDIVPGVGDELRRVRSSLVLTQSECGLPRATYQHYERGDRNPSRDSLRRVVDAFEDRLDELRATREKVEEGGWKELQEAREELGMSQRALASSTDVTQTAVSYYERNDVLPDGGVVGDAKENVLGNLDEGMSVAEDVRGLRRLVDEDVRWEKIESIETVEPDYDHVYDLEVEGTHSYVSEGIFSHNSQLLQYAQKIAPRGIYTSGKGATSAGLCVAGDTLVHTRDGFRRIRDIVEPKIPEAVETETATDADLEAYTYDHRNRRTTLKDASKVWRMPERDCHEIETERGKTVEASTNTPVLTCGTDGLEWKEIADVEEGDHVGSPKYISVERTAPSPVGFVDFENERLKLGDGSVDRLVAALKDEYGTLRDAAEALDLTEAFVYGTLRNRHVPYPKLRRVLDAVDVSLTELETESVTLRHGHEFQIPDEFDEDLMYLIGLVFGDGNISVSRRGENRGDIRISNGDESVLREAVRITEEKFGKEVEIERQEGRVPCVRLGSYTVAKLFHGVGMRTPKNELALDDRLTIAEHANGFLRGLYDADGSVSARDDGGSCIHLCTVSEELARQVQAMLETYGVHAKRRERDRRGEYETEDGRTVETTSIQHHIEMYGRDIDEFAERVGFAVAEKSEALEGIAGSARKGETVPVGGLLASTEPSSSAHHRYVSRGSNPGRGRAEKIPKDIELGDTEPSVAEAVEAPIRWSRVVRSEPSGRKEVFDLTVPETHNFVANGVVTHNTAAAVQDDFGDGKWTLEAGALVLADKGIACVDEVDKMDQNDRSALHEALEQQQVSIAKAGINATLKSRCSLLGAANPKYGRFDQYEGIAEQIDLEPALISRFDLIFTVTDSIDEEEDADIASHILQSNYAGEVAASGEDAEEEQESIDPEIEPETLRKYVAYARRECNPRMTDEARERIKEFYVDLRAQGSDGDAVPVTARKLEALVRLAESSARVRISDKVEMEDAERAIDVTTASLDQVGRDPETGEFDIDVIESGTSQTQRDRIKGIKEIISTVCDKNDGDKAPMDEIVAFAEEHDMSPEKTRDEIDSLRRRGELIEPEKDHFRLV</sequence>
<dbReference type="RefSeq" id="WP_266086932.1">
    <property type="nucleotide sequence ID" value="NZ_RKLV01000005.1"/>
</dbReference>
<name>A0A9Q4C4B6_9EURY</name>
<dbReference type="SMART" id="SM00305">
    <property type="entry name" value="HintC"/>
    <property type="match status" value="2"/>
</dbReference>
<keyword evidence="10" id="KW-0238">DNA-binding</keyword>
<dbReference type="Gene3D" id="2.20.28.10">
    <property type="match status" value="1"/>
</dbReference>
<dbReference type="InterPro" id="IPR001208">
    <property type="entry name" value="MCM_dom"/>
</dbReference>
<feature type="region of interest" description="Disordered" evidence="12">
    <location>
        <begin position="1318"/>
        <end position="1341"/>
    </location>
</feature>
<dbReference type="InterPro" id="IPR012340">
    <property type="entry name" value="NA-bd_OB-fold"/>
</dbReference>
<comment type="similarity">
    <text evidence="1">Belongs to the MCM family.</text>
</comment>
<gene>
    <name evidence="16" type="ORF">EGH25_06645</name>
</gene>
<evidence type="ECO:0000313" key="16">
    <source>
        <dbReference type="EMBL" id="MCX2819028.1"/>
    </source>
</evidence>
<keyword evidence="11" id="KW-0175">Coiled coil</keyword>
<dbReference type="Gene3D" id="3.40.50.300">
    <property type="entry name" value="P-loop containing nucleotide triphosphate hydrolases"/>
    <property type="match status" value="3"/>
</dbReference>
<dbReference type="SUPFAM" id="SSF47413">
    <property type="entry name" value="lambda repressor-like DNA-binding domains"/>
    <property type="match status" value="2"/>
</dbReference>
<evidence type="ECO:0000256" key="2">
    <source>
        <dbReference type="ARBA" id="ARBA00012551"/>
    </source>
</evidence>
<keyword evidence="5" id="KW-0378">Hydrolase</keyword>
<dbReference type="InterPro" id="IPR036844">
    <property type="entry name" value="Hint_dom_sf"/>
</dbReference>
<dbReference type="PROSITE" id="PS50818">
    <property type="entry name" value="INTEIN_C_TER"/>
    <property type="match status" value="2"/>
</dbReference>
<dbReference type="InterPro" id="IPR006141">
    <property type="entry name" value="Intein_N"/>
</dbReference>
<dbReference type="GO" id="GO:0006260">
    <property type="term" value="P:DNA replication"/>
    <property type="evidence" value="ECO:0007669"/>
    <property type="project" value="UniProtKB-KW"/>
</dbReference>
<dbReference type="GO" id="GO:0042555">
    <property type="term" value="C:MCM complex"/>
    <property type="evidence" value="ECO:0007669"/>
    <property type="project" value="TreeGrafter"/>
</dbReference>
<dbReference type="InterPro" id="IPR010982">
    <property type="entry name" value="Lambda_DNA-bd_dom_sf"/>
</dbReference>
<evidence type="ECO:0000313" key="17">
    <source>
        <dbReference type="Proteomes" id="UP001149411"/>
    </source>
</evidence>
<dbReference type="InterPro" id="IPR030934">
    <property type="entry name" value="Intein_C"/>
</dbReference>
<dbReference type="SMART" id="SM00306">
    <property type="entry name" value="HintN"/>
    <property type="match status" value="2"/>
</dbReference>
<dbReference type="Gene3D" id="1.10.10.10">
    <property type="entry name" value="Winged helix-like DNA-binding domain superfamily/Winged helix DNA-binding domain"/>
    <property type="match status" value="1"/>
</dbReference>
<evidence type="ECO:0000256" key="5">
    <source>
        <dbReference type="ARBA" id="ARBA00022801"/>
    </source>
</evidence>
<evidence type="ECO:0000256" key="8">
    <source>
        <dbReference type="ARBA" id="ARBA00022840"/>
    </source>
</evidence>
<evidence type="ECO:0000256" key="3">
    <source>
        <dbReference type="ARBA" id="ARBA00022705"/>
    </source>
</evidence>
<dbReference type="InterPro" id="IPR003586">
    <property type="entry name" value="Hint_dom_C"/>
</dbReference>
<dbReference type="Pfam" id="PF00493">
    <property type="entry name" value="MCM"/>
    <property type="match status" value="2"/>
</dbReference>
<dbReference type="InterPro" id="IPR001387">
    <property type="entry name" value="Cro/C1-type_HTH"/>
</dbReference>
<dbReference type="PROSITE" id="PS50943">
    <property type="entry name" value="HTH_CROC1"/>
    <property type="match status" value="2"/>
</dbReference>
<dbReference type="PROSITE" id="PS50817">
    <property type="entry name" value="INTEIN_N_TER"/>
    <property type="match status" value="2"/>
</dbReference>
<dbReference type="CDD" id="cd00093">
    <property type="entry name" value="HTH_XRE"/>
    <property type="match status" value="2"/>
</dbReference>
<dbReference type="Gene3D" id="3.30.1640.10">
    <property type="entry name" value="mini-chromosome maintenance (MCM) complex, chain A, domain 1"/>
    <property type="match status" value="1"/>
</dbReference>
<dbReference type="EC" id="3.6.4.12" evidence="2"/>
<dbReference type="InterPro" id="IPR006142">
    <property type="entry name" value="INTEIN"/>
</dbReference>
<dbReference type="InterPro" id="IPR027417">
    <property type="entry name" value="P-loop_NTPase"/>
</dbReference>
<dbReference type="PANTHER" id="PTHR11630">
    <property type="entry name" value="DNA REPLICATION LICENSING FACTOR MCM FAMILY MEMBER"/>
    <property type="match status" value="1"/>
</dbReference>
<evidence type="ECO:0000256" key="1">
    <source>
        <dbReference type="ARBA" id="ARBA00008010"/>
    </source>
</evidence>
<dbReference type="Pfam" id="PF17855">
    <property type="entry name" value="MCM_lid"/>
    <property type="match status" value="1"/>
</dbReference>
<dbReference type="InterPro" id="IPR004042">
    <property type="entry name" value="Intein_endonuc_central"/>
</dbReference>
<evidence type="ECO:0000259" key="15">
    <source>
        <dbReference type="PROSITE" id="PS50943"/>
    </source>
</evidence>
<keyword evidence="6" id="KW-0347">Helicase</keyword>
<dbReference type="InterPro" id="IPR027434">
    <property type="entry name" value="Homing_endonucl"/>
</dbReference>
<dbReference type="InterPro" id="IPR041562">
    <property type="entry name" value="MCM_lid"/>
</dbReference>
<feature type="domain" description="HTH cro/C1-type" evidence="15">
    <location>
        <begin position="690"/>
        <end position="727"/>
    </location>
</feature>
<evidence type="ECO:0000256" key="4">
    <source>
        <dbReference type="ARBA" id="ARBA00022741"/>
    </source>
</evidence>
<dbReference type="InterPro" id="IPR036388">
    <property type="entry name" value="WH-like_DNA-bd_sf"/>
</dbReference>
<dbReference type="PANTHER" id="PTHR11630:SF66">
    <property type="entry name" value="DNA REPLICATION LICENSING FACTOR MCM4"/>
    <property type="match status" value="1"/>
</dbReference>
<evidence type="ECO:0000256" key="11">
    <source>
        <dbReference type="SAM" id="Coils"/>
    </source>
</evidence>
<evidence type="ECO:0000256" key="6">
    <source>
        <dbReference type="ARBA" id="ARBA00022806"/>
    </source>
</evidence>
<comment type="caution">
    <text evidence="16">The sequence shown here is derived from an EMBL/GenBank/DDBJ whole genome shotgun (WGS) entry which is preliminary data.</text>
</comment>